<sequence length="283" mass="31682">MSLNIIVPQFFLPPSCVKLGRFITNIDHPHQSYHDPIYARTPEPAISSRESYVGLKHESSNASFRSALTSLLSAGFSRRAKTQVKVMADCVRTYALDNSDEWFTEAMAMLGTRTWIEKAVDRGYDIYMIVGFHTVMNARIAHKFVHGRDAGGQINVPVGLTLAAVGAIAPLGDIIDPSVGGNSQSVDNAQAFFMAPGEQICAFQYRKVRHRWFSSNSIETLRLSKSPWWSSVERGRDEEDGEDEIIEVEAIPLPEEELDGEWDRKEAPLGEILLIRAEEQIEK</sequence>
<name>A0A9P9G3L4_FUSSL</name>
<evidence type="ECO:0000313" key="2">
    <source>
        <dbReference type="Proteomes" id="UP000736672"/>
    </source>
</evidence>
<dbReference type="EMBL" id="JAGTJS010000029">
    <property type="protein sequence ID" value="KAH7232459.1"/>
    <property type="molecule type" value="Genomic_DNA"/>
</dbReference>
<organism evidence="1 2">
    <name type="scientific">Fusarium solani</name>
    <name type="common">Filamentous fungus</name>
    <dbReference type="NCBI Taxonomy" id="169388"/>
    <lineage>
        <taxon>Eukaryota</taxon>
        <taxon>Fungi</taxon>
        <taxon>Dikarya</taxon>
        <taxon>Ascomycota</taxon>
        <taxon>Pezizomycotina</taxon>
        <taxon>Sordariomycetes</taxon>
        <taxon>Hypocreomycetidae</taxon>
        <taxon>Hypocreales</taxon>
        <taxon>Nectriaceae</taxon>
        <taxon>Fusarium</taxon>
        <taxon>Fusarium solani species complex</taxon>
    </lineage>
</organism>
<proteinExistence type="predicted"/>
<protein>
    <submittedName>
        <fullName evidence="1">Uncharacterized protein</fullName>
    </submittedName>
</protein>
<accession>A0A9P9G3L4</accession>
<comment type="caution">
    <text evidence="1">The sequence shown here is derived from an EMBL/GenBank/DDBJ whole genome shotgun (WGS) entry which is preliminary data.</text>
</comment>
<evidence type="ECO:0000313" key="1">
    <source>
        <dbReference type="EMBL" id="KAH7232459.1"/>
    </source>
</evidence>
<dbReference type="AlphaFoldDB" id="A0A9P9G3L4"/>
<dbReference type="Proteomes" id="UP000736672">
    <property type="component" value="Unassembled WGS sequence"/>
</dbReference>
<reference evidence="1" key="1">
    <citation type="journal article" date="2021" name="Nat. Commun.">
        <title>Genetic determinants of endophytism in the Arabidopsis root mycobiome.</title>
        <authorList>
            <person name="Mesny F."/>
            <person name="Miyauchi S."/>
            <person name="Thiergart T."/>
            <person name="Pickel B."/>
            <person name="Atanasova L."/>
            <person name="Karlsson M."/>
            <person name="Huettel B."/>
            <person name="Barry K.W."/>
            <person name="Haridas S."/>
            <person name="Chen C."/>
            <person name="Bauer D."/>
            <person name="Andreopoulos W."/>
            <person name="Pangilinan J."/>
            <person name="LaButti K."/>
            <person name="Riley R."/>
            <person name="Lipzen A."/>
            <person name="Clum A."/>
            <person name="Drula E."/>
            <person name="Henrissat B."/>
            <person name="Kohler A."/>
            <person name="Grigoriev I.V."/>
            <person name="Martin F.M."/>
            <person name="Hacquard S."/>
        </authorList>
    </citation>
    <scope>NUCLEOTIDE SEQUENCE</scope>
    <source>
        <strain evidence="1">FSSC 5 MPI-SDFR-AT-0091</strain>
    </source>
</reference>
<dbReference type="OrthoDB" id="5410365at2759"/>
<keyword evidence="2" id="KW-1185">Reference proteome</keyword>
<gene>
    <name evidence="1" type="ORF">B0J15DRAFT_530261</name>
</gene>